<feature type="domain" description="PAC" evidence="2">
    <location>
        <begin position="82"/>
        <end position="133"/>
    </location>
</feature>
<dbReference type="AlphaFoldDB" id="E6TSD4"/>
<dbReference type="eggNOG" id="COG2199">
    <property type="taxonomic scope" value="Bacteria"/>
</dbReference>
<dbReference type="SUPFAM" id="SSF55073">
    <property type="entry name" value="Nucleotide cyclase"/>
    <property type="match status" value="1"/>
</dbReference>
<dbReference type="NCBIfam" id="TIGR00229">
    <property type="entry name" value="sensory_box"/>
    <property type="match status" value="2"/>
</dbReference>
<dbReference type="InterPro" id="IPR000700">
    <property type="entry name" value="PAS-assoc_C"/>
</dbReference>
<dbReference type="InterPro" id="IPR013656">
    <property type="entry name" value="PAS_4"/>
</dbReference>
<evidence type="ECO:0000259" key="1">
    <source>
        <dbReference type="PROSITE" id="PS50112"/>
    </source>
</evidence>
<dbReference type="Gene3D" id="3.30.450.20">
    <property type="entry name" value="PAS domain"/>
    <property type="match status" value="2"/>
</dbReference>
<dbReference type="SUPFAM" id="SSF55785">
    <property type="entry name" value="PYP-like sensor domain (PAS domain)"/>
    <property type="match status" value="2"/>
</dbReference>
<reference evidence="4 5" key="1">
    <citation type="submission" date="2010-12" db="EMBL/GenBank/DDBJ databases">
        <title>Complete sequence of Bacillus cellulosilyticus DSM 2522.</title>
        <authorList>
            <consortium name="US DOE Joint Genome Institute"/>
            <person name="Lucas S."/>
            <person name="Copeland A."/>
            <person name="Lapidus A."/>
            <person name="Cheng J.-F."/>
            <person name="Bruce D."/>
            <person name="Goodwin L."/>
            <person name="Pitluck S."/>
            <person name="Chertkov O."/>
            <person name="Detter J.C."/>
            <person name="Han C."/>
            <person name="Tapia R."/>
            <person name="Land M."/>
            <person name="Hauser L."/>
            <person name="Jeffries C."/>
            <person name="Kyrpides N."/>
            <person name="Ivanova N."/>
            <person name="Mikhailova N."/>
            <person name="Brumm P."/>
            <person name="Mead D."/>
            <person name="Woyke T."/>
        </authorList>
    </citation>
    <scope>NUCLEOTIDE SEQUENCE [LARGE SCALE GENOMIC DNA]</scope>
    <source>
        <strain evidence="5">ATCC 21833 / DSM 2522 / FERM P-1141 / JCM 9156 / N-4</strain>
    </source>
</reference>
<dbReference type="SMART" id="SM00267">
    <property type="entry name" value="GGDEF"/>
    <property type="match status" value="1"/>
</dbReference>
<sequence length="427" mass="49250">MLRSLFQTHKQEFVKFINCMVDAIYVMEVKNNTFYYTVMNIEGMKLSGLTERAIGETIDTVLPKDRAEYLMNQYRQVLQERKSITFEAITANGDIGESILTPIFDEEKKEITYILSVTRDISIRKKMEKRLEESEERYRLIAENSTNLIQLVDSDGNLIYASPSFKKILGYHPIDKSHSVFGQFHDCGKKEEFKKQFESALCKKETVSIEMDVQHENGSILWLKVDIIPIFEIGSKISKMLIVAKDITESKEYEKEIRFMAYHDPLTGLPNRGFFKEYMLMSLERAKKNSESMACLFLDCDNFKQLNDAHGHDAGDKFLQSVAKRLHSELQKDDMIARIGGDEFNILLSQMNSKQHVSDVAQRLLKVINEPWPLSGGEWEITASIGIALYPEDGDTMETLLKHADIALYDAKNNGRNQYKWYDASLY</sequence>
<feature type="domain" description="GGDEF" evidence="3">
    <location>
        <begin position="291"/>
        <end position="424"/>
    </location>
</feature>
<dbReference type="Pfam" id="PF08448">
    <property type="entry name" value="PAS_4"/>
    <property type="match status" value="1"/>
</dbReference>
<dbReference type="PANTHER" id="PTHR44757">
    <property type="entry name" value="DIGUANYLATE CYCLASE DGCP"/>
    <property type="match status" value="1"/>
</dbReference>
<dbReference type="FunFam" id="3.30.70.270:FF:000001">
    <property type="entry name" value="Diguanylate cyclase domain protein"/>
    <property type="match status" value="1"/>
</dbReference>
<gene>
    <name evidence="4" type="ordered locus">Bcell_3662</name>
</gene>
<dbReference type="Proteomes" id="UP000001401">
    <property type="component" value="Chromosome"/>
</dbReference>
<evidence type="ECO:0000259" key="2">
    <source>
        <dbReference type="PROSITE" id="PS50113"/>
    </source>
</evidence>
<dbReference type="InterPro" id="IPR035965">
    <property type="entry name" value="PAS-like_dom_sf"/>
</dbReference>
<dbReference type="SMART" id="SM00091">
    <property type="entry name" value="PAS"/>
    <property type="match status" value="1"/>
</dbReference>
<dbReference type="STRING" id="649639.Bcell_3662"/>
<dbReference type="RefSeq" id="WP_013490234.1">
    <property type="nucleotide sequence ID" value="NC_014829.1"/>
</dbReference>
<protein>
    <submittedName>
        <fullName evidence="4">Diguanylate cyclase with PAS/PAC sensor</fullName>
    </submittedName>
</protein>
<dbReference type="InterPro" id="IPR001610">
    <property type="entry name" value="PAC"/>
</dbReference>
<dbReference type="PROSITE" id="PS50112">
    <property type="entry name" value="PAS"/>
    <property type="match status" value="1"/>
</dbReference>
<feature type="domain" description="PAC" evidence="2">
    <location>
        <begin position="207"/>
        <end position="259"/>
    </location>
</feature>
<dbReference type="PANTHER" id="PTHR44757:SF2">
    <property type="entry name" value="BIOFILM ARCHITECTURE MAINTENANCE PROTEIN MBAA"/>
    <property type="match status" value="1"/>
</dbReference>
<dbReference type="NCBIfam" id="TIGR00254">
    <property type="entry name" value="GGDEF"/>
    <property type="match status" value="1"/>
</dbReference>
<dbReference type="SMART" id="SM00086">
    <property type="entry name" value="PAC"/>
    <property type="match status" value="2"/>
</dbReference>
<dbReference type="EMBL" id="CP002394">
    <property type="protein sequence ID" value="ADU31903.1"/>
    <property type="molecule type" value="Genomic_DNA"/>
</dbReference>
<dbReference type="PROSITE" id="PS50113">
    <property type="entry name" value="PAC"/>
    <property type="match status" value="2"/>
</dbReference>
<evidence type="ECO:0000313" key="4">
    <source>
        <dbReference type="EMBL" id="ADU31903.1"/>
    </source>
</evidence>
<accession>E6TSD4</accession>
<dbReference type="Pfam" id="PF13426">
    <property type="entry name" value="PAS_9"/>
    <property type="match status" value="1"/>
</dbReference>
<dbReference type="InterPro" id="IPR029787">
    <property type="entry name" value="Nucleotide_cyclase"/>
</dbReference>
<dbReference type="Gene3D" id="3.30.70.270">
    <property type="match status" value="1"/>
</dbReference>
<dbReference type="HOGENOM" id="CLU_000445_11_4_9"/>
<dbReference type="InterPro" id="IPR052155">
    <property type="entry name" value="Biofilm_reg_signaling"/>
</dbReference>
<dbReference type="PROSITE" id="PS50887">
    <property type="entry name" value="GGDEF"/>
    <property type="match status" value="1"/>
</dbReference>
<dbReference type="CDD" id="cd01949">
    <property type="entry name" value="GGDEF"/>
    <property type="match status" value="1"/>
</dbReference>
<evidence type="ECO:0000259" key="3">
    <source>
        <dbReference type="PROSITE" id="PS50887"/>
    </source>
</evidence>
<dbReference type="InterPro" id="IPR043128">
    <property type="entry name" value="Rev_trsase/Diguanyl_cyclase"/>
</dbReference>
<dbReference type="InterPro" id="IPR000014">
    <property type="entry name" value="PAS"/>
</dbReference>
<dbReference type="InterPro" id="IPR000160">
    <property type="entry name" value="GGDEF_dom"/>
</dbReference>
<dbReference type="Pfam" id="PF00990">
    <property type="entry name" value="GGDEF"/>
    <property type="match status" value="1"/>
</dbReference>
<dbReference type="eggNOG" id="COG5001">
    <property type="taxonomic scope" value="Bacteria"/>
</dbReference>
<evidence type="ECO:0000313" key="5">
    <source>
        <dbReference type="Proteomes" id="UP000001401"/>
    </source>
</evidence>
<feature type="domain" description="PAS" evidence="1">
    <location>
        <begin position="134"/>
        <end position="175"/>
    </location>
</feature>
<organism evidence="4 5">
    <name type="scientific">Evansella cellulosilytica (strain ATCC 21833 / DSM 2522 / FERM P-1141 / JCM 9156 / N-4)</name>
    <name type="common">Bacillus cellulosilyticus</name>
    <dbReference type="NCBI Taxonomy" id="649639"/>
    <lineage>
        <taxon>Bacteria</taxon>
        <taxon>Bacillati</taxon>
        <taxon>Bacillota</taxon>
        <taxon>Bacilli</taxon>
        <taxon>Bacillales</taxon>
        <taxon>Bacillaceae</taxon>
        <taxon>Evansella</taxon>
    </lineage>
</organism>
<dbReference type="KEGG" id="bco:Bcell_3662"/>
<keyword evidence="5" id="KW-1185">Reference proteome</keyword>
<dbReference type="CDD" id="cd00130">
    <property type="entry name" value="PAS"/>
    <property type="match status" value="1"/>
</dbReference>
<name>E6TSD4_EVAC2</name>
<proteinExistence type="predicted"/>